<evidence type="ECO:0000256" key="12">
    <source>
        <dbReference type="PIRSR" id="PIRSR600823-5"/>
    </source>
</evidence>
<dbReference type="GO" id="GO:0042744">
    <property type="term" value="P:hydrogen peroxide catabolic process"/>
    <property type="evidence" value="ECO:0007669"/>
    <property type="project" value="UniProtKB-KW"/>
</dbReference>
<dbReference type="SUPFAM" id="SSF48113">
    <property type="entry name" value="Heme-dependent peroxidases"/>
    <property type="match status" value="1"/>
</dbReference>
<feature type="binding site" evidence="9">
    <location>
        <position position="169"/>
    </location>
    <ligand>
        <name>substrate</name>
    </ligand>
</feature>
<comment type="cofactor">
    <cofactor evidence="10 13">
        <name>Ca(2+)</name>
        <dbReference type="ChEBI" id="CHEBI:29108"/>
    </cofactor>
    <text evidence="10 13">Binds 2 calcium ions per subunit.</text>
</comment>
<dbReference type="Gene3D" id="1.10.420.10">
    <property type="entry name" value="Peroxidase, domain 2"/>
    <property type="match status" value="1"/>
</dbReference>
<dbReference type="EC" id="1.11.1.7" evidence="13"/>
<keyword evidence="14" id="KW-1133">Transmembrane helix</keyword>
<keyword evidence="13" id="KW-0376">Hydrogen peroxide</keyword>
<keyword evidence="17" id="KW-1185">Reference proteome</keyword>
<feature type="binding site" description="axial binding residue" evidence="10">
    <location>
        <position position="199"/>
    </location>
    <ligand>
        <name>heme b</name>
        <dbReference type="ChEBI" id="CHEBI:60344"/>
    </ligand>
    <ligandPart>
        <name>Fe</name>
        <dbReference type="ChEBI" id="CHEBI:18248"/>
    </ligandPart>
</feature>
<comment type="similarity">
    <text evidence="13">Belongs to the peroxidase family. Classical plant (class III) peroxidase subfamily.</text>
</comment>
<feature type="disulfide bond" evidence="12">
    <location>
        <begin position="40"/>
        <end position="121"/>
    </location>
</feature>
<dbReference type="InterPro" id="IPR002016">
    <property type="entry name" value="Haem_peroxidase"/>
</dbReference>
<sequence length="329" mass="35860">MVANSTIYVLGSLIVLMANVGLTVLGDDYGLRLQFYSRSCPNAENIARQMMQQGMNRDPTAGASLLRVSFHDCQVDGCDASVLLQSSPTAGIVAETVSERNFGLRRLDLIDNIKSALEQACPLTVSCADIIQMAARDAVALSGGPFIPLLTGRRDGINASNTRADYQLPPATVSVGSMLKIFSDKNISAEDGVALLGAHTLGVGHCINFQNRLSPLGDPNMSPFLSAALRMLCRVPAPFSNMTFAPNDLTNFVFDNQYFRDIRSSRGLMTIDSEVALDPRTSAFVYNFSQNQQYFFDRFTAAFLQLSQHNVLTGEEGQIRKDCKFVNSS</sequence>
<dbReference type="InterPro" id="IPR010255">
    <property type="entry name" value="Haem_peroxidase_sf"/>
</dbReference>
<keyword evidence="6 10" id="KW-0408">Iron</keyword>
<protein>
    <recommendedName>
        <fullName evidence="13">Peroxidase</fullName>
        <ecNumber evidence="13">1.11.1.7</ecNumber>
    </recommendedName>
</protein>
<feature type="binding site" evidence="10">
    <location>
        <position position="250"/>
    </location>
    <ligand>
        <name>Ca(2+)</name>
        <dbReference type="ChEBI" id="CHEBI:29108"/>
        <label>2</label>
    </ligand>
</feature>
<evidence type="ECO:0000256" key="9">
    <source>
        <dbReference type="PIRSR" id="PIRSR600823-2"/>
    </source>
</evidence>
<feature type="domain" description="Plant heme peroxidase family profile" evidence="15">
    <location>
        <begin position="30"/>
        <end position="327"/>
    </location>
</feature>
<dbReference type="PRINTS" id="PR00461">
    <property type="entry name" value="PLPEROXIDASE"/>
</dbReference>
<feature type="binding site" evidence="10">
    <location>
        <position position="200"/>
    </location>
    <ligand>
        <name>Ca(2+)</name>
        <dbReference type="ChEBI" id="CHEBI:29108"/>
        <label>2</label>
    </ligand>
</feature>
<evidence type="ECO:0000259" key="15">
    <source>
        <dbReference type="PROSITE" id="PS50873"/>
    </source>
</evidence>
<dbReference type="EMBL" id="JAHRHJ020000009">
    <property type="protein sequence ID" value="KAH9300997.1"/>
    <property type="molecule type" value="Genomic_DNA"/>
</dbReference>
<dbReference type="PANTHER" id="PTHR31517">
    <property type="match status" value="1"/>
</dbReference>
<name>A0AA38CPC2_TAXCH</name>
<dbReference type="GO" id="GO:0020037">
    <property type="term" value="F:heme binding"/>
    <property type="evidence" value="ECO:0007669"/>
    <property type="project" value="UniProtKB-UniRule"/>
</dbReference>
<feature type="binding site" evidence="10">
    <location>
        <position position="77"/>
    </location>
    <ligand>
        <name>Ca(2+)</name>
        <dbReference type="ChEBI" id="CHEBI:29108"/>
        <label>1</label>
    </ligand>
</feature>
<feature type="binding site" evidence="10">
    <location>
        <position position="72"/>
    </location>
    <ligand>
        <name>Ca(2+)</name>
        <dbReference type="ChEBI" id="CHEBI:29108"/>
        <label>1</label>
    </ligand>
</feature>
<feature type="disulfide bond" evidence="12">
    <location>
        <begin position="127"/>
        <end position="323"/>
    </location>
</feature>
<evidence type="ECO:0000313" key="16">
    <source>
        <dbReference type="EMBL" id="KAH9300997.1"/>
    </source>
</evidence>
<evidence type="ECO:0000256" key="2">
    <source>
        <dbReference type="ARBA" id="ARBA00022559"/>
    </source>
</evidence>
<keyword evidence="13" id="KW-0964">Secreted</keyword>
<dbReference type="GO" id="GO:0140825">
    <property type="term" value="F:lactoperoxidase activity"/>
    <property type="evidence" value="ECO:0007669"/>
    <property type="project" value="UniProtKB-EC"/>
</dbReference>
<dbReference type="PRINTS" id="PR00458">
    <property type="entry name" value="PEROXIDASE"/>
</dbReference>
<feature type="disulfide bond" evidence="12">
    <location>
        <begin position="206"/>
        <end position="233"/>
    </location>
</feature>
<evidence type="ECO:0000256" key="7">
    <source>
        <dbReference type="ARBA" id="ARBA00023157"/>
    </source>
</evidence>
<keyword evidence="5 13" id="KW-0560">Oxidoreductase</keyword>
<keyword evidence="2 13" id="KW-0575">Peroxidase</keyword>
<dbReference type="PROSITE" id="PS50873">
    <property type="entry name" value="PEROXIDASE_4"/>
    <property type="match status" value="1"/>
</dbReference>
<comment type="catalytic activity">
    <reaction evidence="1 13">
        <text>2 a phenolic donor + H2O2 = 2 a phenolic radical donor + 2 H2O</text>
        <dbReference type="Rhea" id="RHEA:56136"/>
        <dbReference type="ChEBI" id="CHEBI:15377"/>
        <dbReference type="ChEBI" id="CHEBI:16240"/>
        <dbReference type="ChEBI" id="CHEBI:139520"/>
        <dbReference type="ChEBI" id="CHEBI:139521"/>
        <dbReference type="EC" id="1.11.1.7"/>
    </reaction>
</comment>
<dbReference type="Pfam" id="PF00141">
    <property type="entry name" value="peroxidase"/>
    <property type="match status" value="1"/>
</dbReference>
<dbReference type="CDD" id="cd00693">
    <property type="entry name" value="secretory_peroxidase"/>
    <property type="match status" value="1"/>
</dbReference>
<feature type="transmembrane region" description="Helical" evidence="14">
    <location>
        <begin position="6"/>
        <end position="25"/>
    </location>
</feature>
<keyword evidence="14" id="KW-0472">Membrane</keyword>
<keyword evidence="4 10" id="KW-0479">Metal-binding</keyword>
<feature type="disulfide bond" evidence="12">
    <location>
        <begin position="73"/>
        <end position="78"/>
    </location>
</feature>
<dbReference type="OMA" id="GHCINFQ"/>
<dbReference type="Gene3D" id="1.10.520.10">
    <property type="match status" value="1"/>
</dbReference>
<dbReference type="PROSITE" id="PS00436">
    <property type="entry name" value="PEROXIDASE_2"/>
    <property type="match status" value="1"/>
</dbReference>
<dbReference type="FunFam" id="1.10.420.10:FF:000001">
    <property type="entry name" value="Peroxidase"/>
    <property type="match status" value="1"/>
</dbReference>
<comment type="cofactor">
    <cofactor evidence="10 13">
        <name>heme b</name>
        <dbReference type="ChEBI" id="CHEBI:60344"/>
    </cofactor>
    <text evidence="10 13">Binds 1 heme b (iron(II)-protoporphyrin IX) group per subunit.</text>
</comment>
<comment type="caution">
    <text evidence="16">The sequence shown here is derived from an EMBL/GenBank/DDBJ whole genome shotgun (WGS) entry which is preliminary data.</text>
</comment>
<feature type="site" description="Transition state stabilizer" evidence="11">
    <location>
        <position position="67"/>
    </location>
</feature>
<organism evidence="16 17">
    <name type="scientific">Taxus chinensis</name>
    <name type="common">Chinese yew</name>
    <name type="synonym">Taxus wallichiana var. chinensis</name>
    <dbReference type="NCBI Taxonomy" id="29808"/>
    <lineage>
        <taxon>Eukaryota</taxon>
        <taxon>Viridiplantae</taxon>
        <taxon>Streptophyta</taxon>
        <taxon>Embryophyta</taxon>
        <taxon>Tracheophyta</taxon>
        <taxon>Spermatophyta</taxon>
        <taxon>Pinopsida</taxon>
        <taxon>Pinidae</taxon>
        <taxon>Conifers II</taxon>
        <taxon>Cupressales</taxon>
        <taxon>Taxaceae</taxon>
        <taxon>Taxus</taxon>
    </lineage>
</organism>
<evidence type="ECO:0000313" key="17">
    <source>
        <dbReference type="Proteomes" id="UP000824469"/>
    </source>
</evidence>
<gene>
    <name evidence="16" type="ORF">KI387_012580</name>
</gene>
<dbReference type="InterPro" id="IPR033905">
    <property type="entry name" value="Secretory_peroxidase"/>
</dbReference>
<dbReference type="Proteomes" id="UP000824469">
    <property type="component" value="Unassembled WGS sequence"/>
</dbReference>
<keyword evidence="7 12" id="KW-1015">Disulfide bond</keyword>
<comment type="subcellular location">
    <subcellularLocation>
        <location evidence="13">Secreted</location>
    </subcellularLocation>
</comment>
<evidence type="ECO:0000256" key="5">
    <source>
        <dbReference type="ARBA" id="ARBA00023002"/>
    </source>
</evidence>
<feature type="binding site" evidence="10">
    <location>
        <position position="255"/>
    </location>
    <ligand>
        <name>Ca(2+)</name>
        <dbReference type="ChEBI" id="CHEBI:29108"/>
        <label>2</label>
    </ligand>
</feature>
<feature type="binding site" evidence="10">
    <location>
        <position position="81"/>
    </location>
    <ligand>
        <name>Ca(2+)</name>
        <dbReference type="ChEBI" id="CHEBI:29108"/>
        <label>1</label>
    </ligand>
</feature>
<keyword evidence="3 13" id="KW-0349">Heme</keyword>
<evidence type="ECO:0000256" key="1">
    <source>
        <dbReference type="ARBA" id="ARBA00000189"/>
    </source>
</evidence>
<dbReference type="GO" id="GO:0046872">
    <property type="term" value="F:metal ion binding"/>
    <property type="evidence" value="ECO:0007669"/>
    <property type="project" value="UniProtKB-UniRule"/>
</dbReference>
<evidence type="ECO:0000256" key="10">
    <source>
        <dbReference type="PIRSR" id="PIRSR600823-3"/>
    </source>
</evidence>
<comment type="function">
    <text evidence="13">Removal of H(2)O(2), oxidation of toxic reductants, biosynthesis and degradation of lignin, suberization, auxin catabolism, response to environmental stresses such as wounding, pathogen attack and oxidative stress.</text>
</comment>
<keyword evidence="14" id="KW-0812">Transmembrane</keyword>
<accession>A0AA38CPC2</accession>
<evidence type="ECO:0000256" key="3">
    <source>
        <dbReference type="ARBA" id="ARBA00022617"/>
    </source>
</evidence>
<reference evidence="16 17" key="1">
    <citation type="journal article" date="2021" name="Nat. Plants">
        <title>The Taxus genome provides insights into paclitaxel biosynthesis.</title>
        <authorList>
            <person name="Xiong X."/>
            <person name="Gou J."/>
            <person name="Liao Q."/>
            <person name="Li Y."/>
            <person name="Zhou Q."/>
            <person name="Bi G."/>
            <person name="Li C."/>
            <person name="Du R."/>
            <person name="Wang X."/>
            <person name="Sun T."/>
            <person name="Guo L."/>
            <person name="Liang H."/>
            <person name="Lu P."/>
            <person name="Wu Y."/>
            <person name="Zhang Z."/>
            <person name="Ro D.K."/>
            <person name="Shang Y."/>
            <person name="Huang S."/>
            <person name="Yan J."/>
        </authorList>
    </citation>
    <scope>NUCLEOTIDE SEQUENCE [LARGE SCALE GENOMIC DNA]</scope>
    <source>
        <strain evidence="16">Ta-2019</strain>
    </source>
</reference>
<evidence type="ECO:0000256" key="6">
    <source>
        <dbReference type="ARBA" id="ARBA00023004"/>
    </source>
</evidence>
<evidence type="ECO:0000256" key="8">
    <source>
        <dbReference type="PIRSR" id="PIRSR600823-1"/>
    </source>
</evidence>
<dbReference type="InterPro" id="IPR019794">
    <property type="entry name" value="Peroxidases_AS"/>
</dbReference>
<keyword evidence="10 13" id="KW-0106">Calcium</keyword>
<proteinExistence type="inferred from homology"/>
<feature type="active site" description="Proton acceptor" evidence="8">
    <location>
        <position position="71"/>
    </location>
</feature>
<evidence type="ECO:0000256" key="13">
    <source>
        <dbReference type="RuleBase" id="RU362060"/>
    </source>
</evidence>
<evidence type="ECO:0000256" key="14">
    <source>
        <dbReference type="SAM" id="Phobius"/>
    </source>
</evidence>
<evidence type="ECO:0000256" key="4">
    <source>
        <dbReference type="ARBA" id="ARBA00022723"/>
    </source>
</evidence>
<dbReference type="InterPro" id="IPR000823">
    <property type="entry name" value="Peroxidase_pln"/>
</dbReference>
<dbReference type="PANTHER" id="PTHR31517:SF81">
    <property type="entry name" value="PEROXIDASE"/>
    <property type="match status" value="1"/>
</dbReference>
<evidence type="ECO:0000256" key="11">
    <source>
        <dbReference type="PIRSR" id="PIRSR600823-4"/>
    </source>
</evidence>
<dbReference type="AlphaFoldDB" id="A0AA38CPC2"/>
<dbReference type="GO" id="GO:0006979">
    <property type="term" value="P:response to oxidative stress"/>
    <property type="evidence" value="ECO:0007669"/>
    <property type="project" value="UniProtKB-UniRule"/>
</dbReference>
<feature type="binding site" evidence="10">
    <location>
        <position position="79"/>
    </location>
    <ligand>
        <name>Ca(2+)</name>
        <dbReference type="ChEBI" id="CHEBI:29108"/>
        <label>1</label>
    </ligand>
</feature>
<feature type="binding site" evidence="10">
    <location>
        <position position="75"/>
    </location>
    <ligand>
        <name>Ca(2+)</name>
        <dbReference type="ChEBI" id="CHEBI:29108"/>
        <label>1</label>
    </ligand>
</feature>
<dbReference type="GO" id="GO:0005576">
    <property type="term" value="C:extracellular region"/>
    <property type="evidence" value="ECO:0007669"/>
    <property type="project" value="UniProtKB-SubCell"/>
</dbReference>